<dbReference type="EMBL" id="KE747818">
    <property type="protein sequence ID" value="RMZ69646.1"/>
    <property type="molecule type" value="Genomic_DNA"/>
</dbReference>
<dbReference type="Pfam" id="PF22788">
    <property type="entry name" value="COP9_hel_rpt"/>
    <property type="match status" value="1"/>
</dbReference>
<dbReference type="PANTHER" id="PTHR10758:SF1">
    <property type="entry name" value="COP9 SIGNALOSOME COMPLEX SUBUNIT 3"/>
    <property type="match status" value="1"/>
</dbReference>
<dbReference type="AlphaFoldDB" id="A0A3M7M593"/>
<proteinExistence type="predicted"/>
<evidence type="ECO:0000313" key="4">
    <source>
        <dbReference type="EMBL" id="RMZ69646.1"/>
    </source>
</evidence>
<keyword evidence="1" id="KW-0963">Cytoplasm</keyword>
<name>A0A3M7M593_9PLEO</name>
<dbReference type="OrthoDB" id="29061at2759"/>
<dbReference type="InterPro" id="IPR055089">
    <property type="entry name" value="COP9_N"/>
</dbReference>
<feature type="chain" id="PRO_5017988809" evidence="2">
    <location>
        <begin position="37"/>
        <end position="516"/>
    </location>
</feature>
<dbReference type="PANTHER" id="PTHR10758">
    <property type="entry name" value="26S PROTEASOME NON-ATPASE REGULATORY SUBUNIT 3/COP9 SIGNALOSOME COMPLEX SUBUNIT 3"/>
    <property type="match status" value="1"/>
</dbReference>
<evidence type="ECO:0000256" key="1">
    <source>
        <dbReference type="ARBA" id="ARBA00022490"/>
    </source>
</evidence>
<dbReference type="GO" id="GO:0006511">
    <property type="term" value="P:ubiquitin-dependent protein catabolic process"/>
    <property type="evidence" value="ECO:0007669"/>
    <property type="project" value="TreeGrafter"/>
</dbReference>
<gene>
    <name evidence="4" type="ORF">GMOD_00006481</name>
</gene>
<evidence type="ECO:0000313" key="5">
    <source>
        <dbReference type="Proteomes" id="UP000265663"/>
    </source>
</evidence>
<feature type="signal peptide" evidence="2">
    <location>
        <begin position="1"/>
        <end position="36"/>
    </location>
</feature>
<sequence length="516" mass="56853">MAGRHKSTGIKARVLHTAMAADLLTLLLSFQPDTPGQEKRREYDANARAFVTQLNNVTPAQWAKAADTEQDVLVLLDTTVNSIAYAFALRQRIAAIFDKRNMPEPLQPGGDLWNQLVLFLETADPVQLRYVGKEWKALVEYTEQIARSCGSPSLAIAPMRSAMARLDPTTGTFTSFHLGFIQLCMETRSYAAAEPILDNYIHTLPIKITGVVRDGLEYSVACADVASSGEYIHHSSGHSDKITLAEIQEYYVLGAMAYLALRRFKEAQQFLEHVLVVPSAGTANGFMLEAYKKWVLVSCLVQGQMGGVPRTANGNAIKTVRAASKAYEALAEAYGELDNMSKLKAQTQAGGEIWAEDGNSGLVGELINSQMRTYVSRLSRTYLAIPVSNIATQLGATTEEMALYIETLIKDGHLNARLEEADKSNAGVVLRFYLDPTQGPLAKSEKQQQQALAEQTIRTNTLAGQVKDADYRLTLTKEYVENQKRLVKRPGQHGDAMDTAWDDGIDAEEDIMTDLH</sequence>
<protein>
    <submittedName>
        <fullName evidence="4">COP9 signalosome complex subunit 3</fullName>
    </submittedName>
</protein>
<organism evidence="4 5">
    <name type="scientific">Pyrenophora seminiperda CCB06</name>
    <dbReference type="NCBI Taxonomy" id="1302712"/>
    <lineage>
        <taxon>Eukaryota</taxon>
        <taxon>Fungi</taxon>
        <taxon>Dikarya</taxon>
        <taxon>Ascomycota</taxon>
        <taxon>Pezizomycotina</taxon>
        <taxon>Dothideomycetes</taxon>
        <taxon>Pleosporomycetidae</taxon>
        <taxon>Pleosporales</taxon>
        <taxon>Pleosporineae</taxon>
        <taxon>Pleosporaceae</taxon>
        <taxon>Pyrenophora</taxon>
    </lineage>
</organism>
<keyword evidence="5" id="KW-1185">Reference proteome</keyword>
<reference evidence="4 5" key="1">
    <citation type="journal article" date="2014" name="PLoS ONE">
        <title>De novo Genome Assembly of the Fungal Plant Pathogen Pyrenophora semeniperda.</title>
        <authorList>
            <person name="Soliai M.M."/>
            <person name="Meyer S.E."/>
            <person name="Udall J.A."/>
            <person name="Elzinga D.E."/>
            <person name="Hermansen R.A."/>
            <person name="Bodily P.M."/>
            <person name="Hart A.A."/>
            <person name="Coleman C.E."/>
        </authorList>
    </citation>
    <scope>NUCLEOTIDE SEQUENCE [LARGE SCALE GENOMIC DNA]</scope>
    <source>
        <strain evidence="4 5">CCB06</strain>
        <tissue evidence="4">Mycelium</tissue>
    </source>
</reference>
<dbReference type="GO" id="GO:0008180">
    <property type="term" value="C:COP9 signalosome"/>
    <property type="evidence" value="ECO:0007669"/>
    <property type="project" value="TreeGrafter"/>
</dbReference>
<accession>A0A3M7M593</accession>
<feature type="domain" description="COP9 signalosome complex subunit 3 N-terminal helical repeats" evidence="3">
    <location>
        <begin position="62"/>
        <end position="311"/>
    </location>
</feature>
<keyword evidence="2" id="KW-0732">Signal</keyword>
<evidence type="ECO:0000259" key="3">
    <source>
        <dbReference type="Pfam" id="PF22788"/>
    </source>
</evidence>
<dbReference type="Proteomes" id="UP000265663">
    <property type="component" value="Unassembled WGS sequence"/>
</dbReference>
<evidence type="ECO:0000256" key="2">
    <source>
        <dbReference type="SAM" id="SignalP"/>
    </source>
</evidence>
<dbReference type="InterPro" id="IPR050756">
    <property type="entry name" value="CSN3"/>
</dbReference>